<keyword evidence="3" id="KW-0732">Signal</keyword>
<dbReference type="PANTHER" id="PTHR32347:SF27">
    <property type="entry name" value="RND EFFLUX PUMP MEMBRANE FUSION PROTEIN BARREL-SANDWICH DOMAIN-CONTAINING PROTEIN"/>
    <property type="match status" value="1"/>
</dbReference>
<dbReference type="Gene3D" id="1.10.287.470">
    <property type="entry name" value="Helix hairpin bin"/>
    <property type="match status" value="2"/>
</dbReference>
<dbReference type="PANTHER" id="PTHR32347">
    <property type="entry name" value="EFFLUX SYSTEM COMPONENT YKNX-RELATED"/>
    <property type="match status" value="1"/>
</dbReference>
<keyword evidence="6" id="KW-1185">Reference proteome</keyword>
<reference evidence="5 6" key="1">
    <citation type="submission" date="2017-03" db="EMBL/GenBank/DDBJ databases">
        <title>Complete genome sequence of Candidatus 'Thiodictyon syntrophicum' sp. nov. strain Cad16T, a photolithoautotroph purple sulfur bacterium isolated from an alpine meromictic lake.</title>
        <authorList>
            <person name="Luedin S.M."/>
            <person name="Pothier J.F."/>
            <person name="Danza F."/>
            <person name="Storelli N."/>
            <person name="Wittwer M."/>
            <person name="Tonolla M."/>
        </authorList>
    </citation>
    <scope>NUCLEOTIDE SEQUENCE [LARGE SCALE GENOMIC DNA]</scope>
    <source>
        <strain evidence="5 6">Cad16T</strain>
    </source>
</reference>
<name>A0A2K8U5V6_9GAMM</name>
<gene>
    <name evidence="5" type="ORF">THSYN_08215</name>
</gene>
<dbReference type="InterPro" id="IPR014315">
    <property type="entry name" value="ABC_heterocyst_DevB"/>
</dbReference>
<dbReference type="Proteomes" id="UP000232638">
    <property type="component" value="Chromosome"/>
</dbReference>
<evidence type="ECO:0000259" key="4">
    <source>
        <dbReference type="Pfam" id="PF25881"/>
    </source>
</evidence>
<dbReference type="OrthoDB" id="9806939at2"/>
<dbReference type="GO" id="GO:0030313">
    <property type="term" value="C:cell envelope"/>
    <property type="evidence" value="ECO:0007669"/>
    <property type="project" value="UniProtKB-SubCell"/>
</dbReference>
<evidence type="ECO:0000313" key="5">
    <source>
        <dbReference type="EMBL" id="AUB80935.1"/>
    </source>
</evidence>
<dbReference type="Pfam" id="PF25881">
    <property type="entry name" value="HH_YBHG"/>
    <property type="match status" value="1"/>
</dbReference>
<organism evidence="5 6">
    <name type="scientific">Candidatus Thiodictyon syntrophicum</name>
    <dbReference type="NCBI Taxonomy" id="1166950"/>
    <lineage>
        <taxon>Bacteria</taxon>
        <taxon>Pseudomonadati</taxon>
        <taxon>Pseudomonadota</taxon>
        <taxon>Gammaproteobacteria</taxon>
        <taxon>Chromatiales</taxon>
        <taxon>Chromatiaceae</taxon>
        <taxon>Thiodictyon</taxon>
    </lineage>
</organism>
<dbReference type="InterPro" id="IPR050465">
    <property type="entry name" value="UPF0194_transport"/>
</dbReference>
<dbReference type="KEGG" id="tsy:THSYN_08215"/>
<evidence type="ECO:0000313" key="6">
    <source>
        <dbReference type="Proteomes" id="UP000232638"/>
    </source>
</evidence>
<dbReference type="Gene3D" id="2.40.50.100">
    <property type="match status" value="1"/>
</dbReference>
<dbReference type="AlphaFoldDB" id="A0A2K8U5V6"/>
<feature type="domain" description="YbhG-like alpha-helical hairpin" evidence="4">
    <location>
        <begin position="102"/>
        <end position="222"/>
    </location>
</feature>
<keyword evidence="2" id="KW-0175">Coiled coil</keyword>
<dbReference type="InterPro" id="IPR059052">
    <property type="entry name" value="HH_YbhG-like"/>
</dbReference>
<evidence type="ECO:0000256" key="3">
    <source>
        <dbReference type="SAM" id="SignalP"/>
    </source>
</evidence>
<feature type="signal peptide" evidence="3">
    <location>
        <begin position="1"/>
        <end position="37"/>
    </location>
</feature>
<protein>
    <recommendedName>
        <fullName evidence="4">YbhG-like alpha-helical hairpin domain-containing protein</fullName>
    </recommendedName>
</protein>
<proteinExistence type="predicted"/>
<dbReference type="EMBL" id="CP020370">
    <property type="protein sequence ID" value="AUB80935.1"/>
    <property type="molecule type" value="Genomic_DNA"/>
</dbReference>
<dbReference type="SUPFAM" id="SSF111369">
    <property type="entry name" value="HlyD-like secretion proteins"/>
    <property type="match status" value="3"/>
</dbReference>
<dbReference type="RefSeq" id="WP_100918715.1">
    <property type="nucleotide sequence ID" value="NZ_CP020370.1"/>
</dbReference>
<dbReference type="NCBIfam" id="TIGR02971">
    <property type="entry name" value="heterocyst_DevB"/>
    <property type="match status" value="1"/>
</dbReference>
<sequence>MSVNPMHRRYLSIACPLLLPFCLAAAWALAGASSARAADPTAPTRERPTPAPRTVIAALGRVEPLSEEIRIAAAMTGRLAEVLLDEGQPVTRGQVVATLENADHLARVQEAQANVAIAQAALERVINGARPSEREEAAAAVGEAQAHLTRAERELARQTGLAQKRLGSGQDLDNVGSARDVAQAQLARARARLAVVDSPARADEQARAEAELALAQARLAVARALYEKSFVRSPIDGVVLRRFRRAGEQVTEMGDTPILAVGDLAHLRVRAEVDEADIALLRVGQDAYVQADAYGERRFPGRVGRIGSLMGRKQVLSDDPAERKDTRVLEVLIDLEPGLALPAGLRVDAYIVIESSG</sequence>
<accession>A0A2K8U5V6</accession>
<evidence type="ECO:0000256" key="2">
    <source>
        <dbReference type="ARBA" id="ARBA00023054"/>
    </source>
</evidence>
<feature type="chain" id="PRO_5014881734" description="YbhG-like alpha-helical hairpin domain-containing protein" evidence="3">
    <location>
        <begin position="38"/>
        <end position="357"/>
    </location>
</feature>
<evidence type="ECO:0000256" key="1">
    <source>
        <dbReference type="ARBA" id="ARBA00004196"/>
    </source>
</evidence>
<dbReference type="Gene3D" id="2.40.30.170">
    <property type="match status" value="1"/>
</dbReference>
<comment type="subcellular location">
    <subcellularLocation>
        <location evidence="1">Cell envelope</location>
    </subcellularLocation>
</comment>